<organism evidence="1 2">
    <name type="scientific">Pedobacter panaciterrae</name>
    <dbReference type="NCBI Taxonomy" id="363849"/>
    <lineage>
        <taxon>Bacteria</taxon>
        <taxon>Pseudomonadati</taxon>
        <taxon>Bacteroidota</taxon>
        <taxon>Sphingobacteriia</taxon>
        <taxon>Sphingobacteriales</taxon>
        <taxon>Sphingobacteriaceae</taxon>
        <taxon>Pedobacter</taxon>
    </lineage>
</organism>
<reference evidence="1 2" key="1">
    <citation type="submission" date="2024-03" db="EMBL/GenBank/DDBJ databases">
        <title>Sequence of Lycoming College Course Isolates.</title>
        <authorList>
            <person name="Plotts O."/>
            <person name="Newman J."/>
        </authorList>
    </citation>
    <scope>NUCLEOTIDE SEQUENCE [LARGE SCALE GENOMIC DNA]</scope>
    <source>
        <strain evidence="1 2">CJB-3</strain>
    </source>
</reference>
<evidence type="ECO:0000313" key="2">
    <source>
        <dbReference type="Proteomes" id="UP001378956"/>
    </source>
</evidence>
<name>A0ABU8NHN4_9SPHI</name>
<comment type="caution">
    <text evidence="1">The sequence shown here is derived from an EMBL/GenBank/DDBJ whole genome shotgun (WGS) entry which is preliminary data.</text>
</comment>
<dbReference type="EMBL" id="JBBEUB010000001">
    <property type="protein sequence ID" value="MEJ2901731.1"/>
    <property type="molecule type" value="Genomic_DNA"/>
</dbReference>
<gene>
    <name evidence="1" type="ORF">WAE58_04825</name>
</gene>
<keyword evidence="2" id="KW-1185">Reference proteome</keyword>
<sequence length="196" mass="23163">MRTIKKDTVRCHSHMEDLNTKSVRFDQLTNEKLLGLANKLGLSKRVLLVRMVEYFYRTKKDPADINDELLKNTLSKSHKTYMSFIKAQEDLLLIPMKQDMEKMIANQRDIVKYFNEQVLGANRTLLERHADLQKSNKEAEKLIRAIYSSMEQKERLKGKFMNILSVYVKVREELGSFKGREKEELLEHTKRQIENL</sequence>
<dbReference type="NCBIfam" id="NF041200">
    <property type="entry name" value="mob_BfmA_Nterm"/>
    <property type="match status" value="1"/>
</dbReference>
<evidence type="ECO:0000313" key="1">
    <source>
        <dbReference type="EMBL" id="MEJ2901731.1"/>
    </source>
</evidence>
<accession>A0ABU8NHN4</accession>
<protein>
    <submittedName>
        <fullName evidence="1">BfmA/BtgA family mobilization protein</fullName>
    </submittedName>
</protein>
<dbReference type="RefSeq" id="WP_337715601.1">
    <property type="nucleotide sequence ID" value="NZ_JBBEUB010000001.1"/>
</dbReference>
<dbReference type="Proteomes" id="UP001378956">
    <property type="component" value="Unassembled WGS sequence"/>
</dbReference>
<proteinExistence type="predicted"/>
<dbReference type="InterPro" id="IPR048012">
    <property type="entry name" value="BfmA-like_N"/>
</dbReference>